<evidence type="ECO:0000256" key="3">
    <source>
        <dbReference type="SAM" id="Phobius"/>
    </source>
</evidence>
<dbReference type="InterPro" id="IPR029050">
    <property type="entry name" value="Immunoprotect_excell_Ig-like"/>
</dbReference>
<keyword evidence="5" id="KW-1185">Reference proteome</keyword>
<evidence type="ECO:0000256" key="1">
    <source>
        <dbReference type="ARBA" id="ARBA00022729"/>
    </source>
</evidence>
<accession>A0ABQ6JQR4</accession>
<gene>
    <name evidence="4" type="ORF">GCM10025869_02620</name>
</gene>
<name>A0ABQ6JQR4_9MICO</name>
<feature type="transmembrane region" description="Helical" evidence="3">
    <location>
        <begin position="119"/>
        <end position="145"/>
    </location>
</feature>
<dbReference type="Proteomes" id="UP001157069">
    <property type="component" value="Unassembled WGS sequence"/>
</dbReference>
<dbReference type="EMBL" id="BSVA01000001">
    <property type="protein sequence ID" value="GMA89733.1"/>
    <property type="molecule type" value="Genomic_DNA"/>
</dbReference>
<feature type="transmembrane region" description="Helical" evidence="3">
    <location>
        <begin position="66"/>
        <end position="88"/>
    </location>
</feature>
<proteinExistence type="predicted"/>
<keyword evidence="3" id="KW-1133">Transmembrane helix</keyword>
<evidence type="ECO:0000313" key="5">
    <source>
        <dbReference type="Proteomes" id="UP001157069"/>
    </source>
</evidence>
<keyword evidence="3" id="KW-0812">Transmembrane</keyword>
<sequence>MTDAAPAAPANPYAQPAQNPYAAQAGQPQAQQNPYAAPQQQPNPYGAAPAAPVYTGAPAAPSRLNVMGLISLIAGGLAFLLGVTAGWIPFVGFAFVFIALVGLVLGIVGLLAKNKGKGLAIAGTIVSGIALLLTAIISIFMLVVFTSIQQSIEDFGPDDPVITDPDGGQTQNDGDPNALGSANNPASPGDTITFTDFEGTDEWQVVVGAPVLDATADVLAADEYNAEPAAGNQYLVVPVTYTYVGSDSGSPFLIFTQIVGSDAELYDTSYAEYPNSIYDAAELGTGDTAEVNLVFEVPTSAVAGSQLKLNSIFGNDIFVAIG</sequence>
<protein>
    <recommendedName>
        <fullName evidence="6">DUF4352 domain-containing protein</fullName>
    </recommendedName>
</protein>
<feature type="compositionally biased region" description="Polar residues" evidence="2">
    <location>
        <begin position="168"/>
        <end position="187"/>
    </location>
</feature>
<feature type="region of interest" description="Disordered" evidence="2">
    <location>
        <begin position="156"/>
        <end position="187"/>
    </location>
</feature>
<evidence type="ECO:0008006" key="6">
    <source>
        <dbReference type="Google" id="ProtNLM"/>
    </source>
</evidence>
<keyword evidence="1" id="KW-0732">Signal</keyword>
<organism evidence="4 5">
    <name type="scientific">Homoserinibacter gongjuensis</name>
    <dbReference type="NCBI Taxonomy" id="1162968"/>
    <lineage>
        <taxon>Bacteria</taxon>
        <taxon>Bacillati</taxon>
        <taxon>Actinomycetota</taxon>
        <taxon>Actinomycetes</taxon>
        <taxon>Micrococcales</taxon>
        <taxon>Microbacteriaceae</taxon>
        <taxon>Homoserinibacter</taxon>
    </lineage>
</organism>
<evidence type="ECO:0000256" key="2">
    <source>
        <dbReference type="SAM" id="MobiDB-lite"/>
    </source>
</evidence>
<evidence type="ECO:0000313" key="4">
    <source>
        <dbReference type="EMBL" id="GMA89733.1"/>
    </source>
</evidence>
<feature type="region of interest" description="Disordered" evidence="2">
    <location>
        <begin position="1"/>
        <end position="43"/>
    </location>
</feature>
<reference evidence="5" key="1">
    <citation type="journal article" date="2019" name="Int. J. Syst. Evol. Microbiol.">
        <title>The Global Catalogue of Microorganisms (GCM) 10K type strain sequencing project: providing services to taxonomists for standard genome sequencing and annotation.</title>
        <authorList>
            <consortium name="The Broad Institute Genomics Platform"/>
            <consortium name="The Broad Institute Genome Sequencing Center for Infectious Disease"/>
            <person name="Wu L."/>
            <person name="Ma J."/>
        </authorList>
    </citation>
    <scope>NUCLEOTIDE SEQUENCE [LARGE SCALE GENOMIC DNA]</scope>
    <source>
        <strain evidence="5">NBRC 108755</strain>
    </source>
</reference>
<feature type="transmembrane region" description="Helical" evidence="3">
    <location>
        <begin position="94"/>
        <end position="112"/>
    </location>
</feature>
<dbReference type="RefSeq" id="WP_284297144.1">
    <property type="nucleotide sequence ID" value="NZ_BSVA01000001.1"/>
</dbReference>
<dbReference type="Gene3D" id="2.60.40.1240">
    <property type="match status" value="1"/>
</dbReference>
<keyword evidence="3" id="KW-0472">Membrane</keyword>
<comment type="caution">
    <text evidence="4">The sequence shown here is derived from an EMBL/GenBank/DDBJ whole genome shotgun (WGS) entry which is preliminary data.</text>
</comment>